<evidence type="ECO:0000256" key="1">
    <source>
        <dbReference type="SAM" id="MobiDB-lite"/>
    </source>
</evidence>
<feature type="region of interest" description="Disordered" evidence="1">
    <location>
        <begin position="34"/>
        <end position="79"/>
    </location>
</feature>
<feature type="compositionally biased region" description="Basic and acidic residues" evidence="1">
    <location>
        <begin position="50"/>
        <end position="64"/>
    </location>
</feature>
<evidence type="ECO:0000256" key="2">
    <source>
        <dbReference type="SAM" id="Phobius"/>
    </source>
</evidence>
<protein>
    <recommendedName>
        <fullName evidence="5">Collagen-like protein</fullName>
    </recommendedName>
</protein>
<sequence length="148" mass="16679">MYDVVQFISIDELTLSEDRYRQFANAPKKKVEYKHTPGFWPPPDDGLDGLDGHDGKKGRSGREGRKGRKGTGGDIGHMGKTGKQINLVDFFIPDNKTSKINKLLEEKLEIEFTLSFFVLAITIAGVSISMVKKKPRGHIIHKGQKKRR</sequence>
<accession>A0A430AC13</accession>
<dbReference type="AlphaFoldDB" id="A0A430AC13"/>
<evidence type="ECO:0008006" key="5">
    <source>
        <dbReference type="Google" id="ProtNLM"/>
    </source>
</evidence>
<evidence type="ECO:0000313" key="3">
    <source>
        <dbReference type="EMBL" id="RSU04741.1"/>
    </source>
</evidence>
<organism evidence="3 4">
    <name type="scientific">Vagococcus fessus</name>
    <dbReference type="NCBI Taxonomy" id="120370"/>
    <lineage>
        <taxon>Bacteria</taxon>
        <taxon>Bacillati</taxon>
        <taxon>Bacillota</taxon>
        <taxon>Bacilli</taxon>
        <taxon>Lactobacillales</taxon>
        <taxon>Enterococcaceae</taxon>
        <taxon>Vagococcus</taxon>
    </lineage>
</organism>
<keyword evidence="2" id="KW-1133">Transmembrane helix</keyword>
<gene>
    <name evidence="3" type="ORF">CBF31_01605</name>
</gene>
<keyword evidence="4" id="KW-1185">Reference proteome</keyword>
<proteinExistence type="predicted"/>
<comment type="caution">
    <text evidence="3">The sequence shown here is derived from an EMBL/GenBank/DDBJ whole genome shotgun (WGS) entry which is preliminary data.</text>
</comment>
<name>A0A430AC13_9ENTE</name>
<keyword evidence="2" id="KW-0812">Transmembrane</keyword>
<evidence type="ECO:0000313" key="4">
    <source>
        <dbReference type="Proteomes" id="UP000287101"/>
    </source>
</evidence>
<dbReference type="Proteomes" id="UP000287101">
    <property type="component" value="Unassembled WGS sequence"/>
</dbReference>
<dbReference type="RefSeq" id="WP_126830304.1">
    <property type="nucleotide sequence ID" value="NZ_CBCRYB010000002.1"/>
</dbReference>
<reference evidence="3 4" key="1">
    <citation type="submission" date="2017-05" db="EMBL/GenBank/DDBJ databases">
        <title>Vagococcus spp. assemblies.</title>
        <authorList>
            <person name="Gulvik C.A."/>
        </authorList>
    </citation>
    <scope>NUCLEOTIDE SEQUENCE [LARGE SCALE GENOMIC DNA]</scope>
    <source>
        <strain evidence="3 4">CCUG 41755</strain>
    </source>
</reference>
<dbReference type="EMBL" id="NGJY01000001">
    <property type="protein sequence ID" value="RSU04741.1"/>
    <property type="molecule type" value="Genomic_DNA"/>
</dbReference>
<keyword evidence="2" id="KW-0472">Membrane</keyword>
<feature type="transmembrane region" description="Helical" evidence="2">
    <location>
        <begin position="112"/>
        <end position="131"/>
    </location>
</feature>